<organism evidence="4 5">
    <name type="scientific">Chaetoceros tenuissimus</name>
    <dbReference type="NCBI Taxonomy" id="426638"/>
    <lineage>
        <taxon>Eukaryota</taxon>
        <taxon>Sar</taxon>
        <taxon>Stramenopiles</taxon>
        <taxon>Ochrophyta</taxon>
        <taxon>Bacillariophyta</taxon>
        <taxon>Coscinodiscophyceae</taxon>
        <taxon>Chaetocerotophycidae</taxon>
        <taxon>Chaetocerotales</taxon>
        <taxon>Chaetocerotaceae</taxon>
        <taxon>Chaetoceros</taxon>
    </lineage>
</organism>
<dbReference type="GO" id="GO:0005739">
    <property type="term" value="C:mitochondrion"/>
    <property type="evidence" value="ECO:0007669"/>
    <property type="project" value="TreeGrafter"/>
</dbReference>
<comment type="caution">
    <text evidence="4">The sequence shown here is derived from an EMBL/GenBank/DDBJ whole genome shotgun (WGS) entry which is preliminary data.</text>
</comment>
<dbReference type="InterPro" id="IPR005654">
    <property type="entry name" value="ATPase_AFG1-like"/>
</dbReference>
<dbReference type="GO" id="GO:0005524">
    <property type="term" value="F:ATP binding"/>
    <property type="evidence" value="ECO:0007669"/>
    <property type="project" value="UniProtKB-KW"/>
</dbReference>
<keyword evidence="5" id="KW-1185">Reference proteome</keyword>
<dbReference type="InterPro" id="IPR027417">
    <property type="entry name" value="P-loop_NTPase"/>
</dbReference>
<sequence length="515" mass="58767">MLSRVRRQTYECLRFFQHMESKGKVFPLHVEINVENFSSMRPPFKNCNSFRSFSSSALATNGSVGEKIVHSSPPESKNGDVFLVQKYKEMARDKNVMIDEHQIIALKELDRLRNDILASSIYTNEQSEASIGDDEEEDNTLFPFMKRLNTLLGGKNSSDKLFHKNDIPKGVYLHGGVGCGKTFCMNLFFDELPIASKQKVHFHKFMLDIHKQMHEAKMIDGVEGDVLPVVIEKVIENGIIIAFDEFQVTDVADALILRRLFTGLLDRGAVIVATSNRDPNDLYLNGLQRDLFLPFIHLLKERNNVISMWDSDTDYRLVQGANKARGVYFIGDKGKKDFDESFKALTKESVTRSTTLTAQGRNIIIPNASIEYKVARFSFRDLCARPTGAADYLLIGESFHTVFIEDIPELTMNDVNLVRRFITLIDSMYECHVKLIIHAMTAPEAIFKVDLDNQHCDEVFAFDRTQSRLQEMGSDEYLRSRWIGTSSSGDRNSEKVQNVLRDVVLDDRDIKIDNF</sequence>
<dbReference type="GO" id="GO:0016887">
    <property type="term" value="F:ATP hydrolysis activity"/>
    <property type="evidence" value="ECO:0007669"/>
    <property type="project" value="InterPro"/>
</dbReference>
<accession>A0AAD3CUC2</accession>
<dbReference type="Gene3D" id="3.40.50.300">
    <property type="entry name" value="P-loop containing nucleotide triphosphate hydrolases"/>
    <property type="match status" value="1"/>
</dbReference>
<keyword evidence="2" id="KW-0547">Nucleotide-binding</keyword>
<evidence type="ECO:0000256" key="2">
    <source>
        <dbReference type="ARBA" id="ARBA00022741"/>
    </source>
</evidence>
<evidence type="ECO:0000256" key="1">
    <source>
        <dbReference type="ARBA" id="ARBA00010322"/>
    </source>
</evidence>
<dbReference type="SUPFAM" id="SSF52540">
    <property type="entry name" value="P-loop containing nucleoside triphosphate hydrolases"/>
    <property type="match status" value="1"/>
</dbReference>
<proteinExistence type="inferred from homology"/>
<reference evidence="4 5" key="1">
    <citation type="journal article" date="2021" name="Sci. Rep.">
        <title>The genome of the diatom Chaetoceros tenuissimus carries an ancient integrated fragment of an extant virus.</title>
        <authorList>
            <person name="Hongo Y."/>
            <person name="Kimura K."/>
            <person name="Takaki Y."/>
            <person name="Yoshida Y."/>
            <person name="Baba S."/>
            <person name="Kobayashi G."/>
            <person name="Nagasaki K."/>
            <person name="Hano T."/>
            <person name="Tomaru Y."/>
        </authorList>
    </citation>
    <scope>NUCLEOTIDE SEQUENCE [LARGE SCALE GENOMIC DNA]</scope>
    <source>
        <strain evidence="4 5">NIES-3715</strain>
    </source>
</reference>
<protein>
    <recommendedName>
        <fullName evidence="6">AFG1-like ATPase</fullName>
    </recommendedName>
</protein>
<dbReference type="PANTHER" id="PTHR12169">
    <property type="entry name" value="ATPASE N2B"/>
    <property type="match status" value="1"/>
</dbReference>
<name>A0AAD3CUC2_9STRA</name>
<dbReference type="PANTHER" id="PTHR12169:SF6">
    <property type="entry name" value="AFG1-LIKE ATPASE"/>
    <property type="match status" value="1"/>
</dbReference>
<dbReference type="Pfam" id="PF03969">
    <property type="entry name" value="AFG1_ATPase"/>
    <property type="match status" value="1"/>
</dbReference>
<dbReference type="NCBIfam" id="NF040713">
    <property type="entry name" value="ZapE"/>
    <property type="match status" value="1"/>
</dbReference>
<dbReference type="EMBL" id="BLLK01000045">
    <property type="protein sequence ID" value="GFH52237.1"/>
    <property type="molecule type" value="Genomic_DNA"/>
</dbReference>
<keyword evidence="3" id="KW-0067">ATP-binding</keyword>
<comment type="similarity">
    <text evidence="1">Belongs to the AFG1 ATPase family.</text>
</comment>
<evidence type="ECO:0008006" key="6">
    <source>
        <dbReference type="Google" id="ProtNLM"/>
    </source>
</evidence>
<dbReference type="AlphaFoldDB" id="A0AAD3CUC2"/>
<evidence type="ECO:0000313" key="5">
    <source>
        <dbReference type="Proteomes" id="UP001054902"/>
    </source>
</evidence>
<evidence type="ECO:0000313" key="4">
    <source>
        <dbReference type="EMBL" id="GFH52237.1"/>
    </source>
</evidence>
<evidence type="ECO:0000256" key="3">
    <source>
        <dbReference type="ARBA" id="ARBA00022840"/>
    </source>
</evidence>
<gene>
    <name evidence="4" type="ORF">CTEN210_08713</name>
</gene>
<dbReference type="Proteomes" id="UP001054902">
    <property type="component" value="Unassembled WGS sequence"/>
</dbReference>